<keyword evidence="2" id="KW-1185">Reference proteome</keyword>
<evidence type="ECO:0000313" key="1">
    <source>
        <dbReference type="EMBL" id="VEP15428.1"/>
    </source>
</evidence>
<evidence type="ECO:0000313" key="2">
    <source>
        <dbReference type="Proteomes" id="UP000320055"/>
    </source>
</evidence>
<dbReference type="Proteomes" id="UP000320055">
    <property type="component" value="Unassembled WGS sequence"/>
</dbReference>
<dbReference type="EMBL" id="CAACVJ010000261">
    <property type="protein sequence ID" value="VEP15428.1"/>
    <property type="molecule type" value="Genomic_DNA"/>
</dbReference>
<name>A0A563VVD4_9CYAN</name>
<accession>A0A563VVD4</accession>
<reference evidence="1 2" key="1">
    <citation type="submission" date="2019-01" db="EMBL/GenBank/DDBJ databases">
        <authorList>
            <person name="Brito A."/>
        </authorList>
    </citation>
    <scope>NUCLEOTIDE SEQUENCE [LARGE SCALE GENOMIC DNA]</scope>
    <source>
        <strain evidence="1">1</strain>
    </source>
</reference>
<protein>
    <submittedName>
        <fullName evidence="1">Uncharacterized protein</fullName>
    </submittedName>
</protein>
<proteinExistence type="predicted"/>
<organism evidence="1 2">
    <name type="scientific">Hyella patelloides LEGE 07179</name>
    <dbReference type="NCBI Taxonomy" id="945734"/>
    <lineage>
        <taxon>Bacteria</taxon>
        <taxon>Bacillati</taxon>
        <taxon>Cyanobacteriota</taxon>
        <taxon>Cyanophyceae</taxon>
        <taxon>Pleurocapsales</taxon>
        <taxon>Hyellaceae</taxon>
        <taxon>Hyella</taxon>
    </lineage>
</organism>
<gene>
    <name evidence="1" type="ORF">H1P_3330013</name>
</gene>
<dbReference type="AlphaFoldDB" id="A0A563VVD4"/>
<sequence>MWKIRVPIANSIIKEGKNRCYEILSLETKHENITTSEILVVTKA</sequence>